<sequence>MSFPQAFVDPSSVAVVGATEDRAKWGYWLATGALAGAGRREVWLVNRRAAQVLGRPCHATVGDLPETPDLVALCVPSEHVLPVVRDALAKGCRAFLSITAGLGSDEAELAAMLRRAGARMIGPNSLGLFNATTNLRLAWGNFAPGSLAIVSQSGQLGSEIAGLGARADLGVSRFYSVGNQLDVGAADVLESLVADEHTTTVALYLESFAGGTRLVTALGALRRAGKHVLVLATGASEGSRRLARSHTGSMTSALDVVDAACRAAGALRVATPRELVDVARVLDVTAPPGGRRVAIISDSGGQGGIAADLAAAHGLRAQVFTDGLQAALRAVLPAAAAVSNPVDLAGAGEADLQVYAKVAELVAASGEVDSVVLSGYLGCYGEDSPSLVGAESAVIDRLGRLHRADAARVPLIVHSMSAASPAVTRLREHRVPVFDTIDAALGALDRATRLGGRPRPAPATERSGPGAPPVEPTGAAVPEPGYWAARAFLTAFGIAMPEARRVTDAAGFAAACASLRPPLVLKAGWIEHKSEHQAVRTGLGPDTAAAAFREMHERLGSGEYVVEEQDTRPGVVEMLIGARRDRDFGPTVAVGHGGVHAELWRDVSVELAPVDRHTAAGMLDRLRSRRLLDGWRGQPAVDVEALIDAIVAVSEAIAATTGVADIEVNPIRVGPEGALAVDALVLSRSAPEAVAEAAPEAAPEVSGVNGHRETTEKQEKSREHVH</sequence>
<dbReference type="InterPro" id="IPR003781">
    <property type="entry name" value="CoA-bd"/>
</dbReference>
<dbReference type="SUPFAM" id="SSF51735">
    <property type="entry name" value="NAD(P)-binding Rossmann-fold domains"/>
    <property type="match status" value="1"/>
</dbReference>
<dbReference type="PANTHER" id="PTHR42793">
    <property type="entry name" value="COA BINDING DOMAIN CONTAINING PROTEIN"/>
    <property type="match status" value="1"/>
</dbReference>
<dbReference type="Gene3D" id="3.30.470.20">
    <property type="entry name" value="ATP-grasp fold, B domain"/>
    <property type="match status" value="1"/>
</dbReference>
<proteinExistence type="predicted"/>
<dbReference type="InterPro" id="IPR032875">
    <property type="entry name" value="Succ_CoA_lig_flav_dom"/>
</dbReference>
<dbReference type="Gene3D" id="3.40.50.261">
    <property type="entry name" value="Succinyl-CoA synthetase domains"/>
    <property type="match status" value="2"/>
</dbReference>
<dbReference type="InterPro" id="IPR016102">
    <property type="entry name" value="Succinyl-CoA_synth-like"/>
</dbReference>
<organism evidence="3 4">
    <name type="scientific">Streptomyces hyaluromycini</name>
    <dbReference type="NCBI Taxonomy" id="1377993"/>
    <lineage>
        <taxon>Bacteria</taxon>
        <taxon>Bacillati</taxon>
        <taxon>Actinomycetota</taxon>
        <taxon>Actinomycetes</taxon>
        <taxon>Kitasatosporales</taxon>
        <taxon>Streptomycetaceae</taxon>
        <taxon>Streptomyces</taxon>
    </lineage>
</organism>
<keyword evidence="3" id="KW-0436">Ligase</keyword>
<evidence type="ECO:0000259" key="2">
    <source>
        <dbReference type="SMART" id="SM00881"/>
    </source>
</evidence>
<feature type="domain" description="CoA-binding" evidence="2">
    <location>
        <begin position="7"/>
        <end position="102"/>
    </location>
</feature>
<dbReference type="Gene3D" id="3.40.50.720">
    <property type="entry name" value="NAD(P)-binding Rossmann-like Domain"/>
    <property type="match status" value="1"/>
</dbReference>
<dbReference type="SMART" id="SM00881">
    <property type="entry name" value="CoA_binding"/>
    <property type="match status" value="1"/>
</dbReference>
<keyword evidence="4" id="KW-1185">Reference proteome</keyword>
<gene>
    <name evidence="3" type="ORF">ABT404_18190</name>
</gene>
<feature type="region of interest" description="Disordered" evidence="1">
    <location>
        <begin position="691"/>
        <end position="722"/>
    </location>
</feature>
<dbReference type="InterPro" id="IPR013815">
    <property type="entry name" value="ATP_grasp_subdomain_1"/>
</dbReference>
<dbReference type="Pfam" id="PF13380">
    <property type="entry name" value="CoA_binding_2"/>
    <property type="match status" value="1"/>
</dbReference>
<dbReference type="SUPFAM" id="SSF56059">
    <property type="entry name" value="Glutathione synthetase ATP-binding domain-like"/>
    <property type="match status" value="1"/>
</dbReference>
<dbReference type="Proteomes" id="UP001474181">
    <property type="component" value="Unassembled WGS sequence"/>
</dbReference>
<reference evidence="3 4" key="1">
    <citation type="submission" date="2024-06" db="EMBL/GenBank/DDBJ databases">
        <title>The Natural Products Discovery Center: Release of the First 8490 Sequenced Strains for Exploring Actinobacteria Biosynthetic Diversity.</title>
        <authorList>
            <person name="Kalkreuter E."/>
            <person name="Kautsar S.A."/>
            <person name="Yang D."/>
            <person name="Bader C.D."/>
            <person name="Teijaro C.N."/>
            <person name="Fluegel L."/>
            <person name="Davis C.M."/>
            <person name="Simpson J.R."/>
            <person name="Lauterbach L."/>
            <person name="Steele A.D."/>
            <person name="Gui C."/>
            <person name="Meng S."/>
            <person name="Li G."/>
            <person name="Viehrig K."/>
            <person name="Ye F."/>
            <person name="Su P."/>
            <person name="Kiefer A.F."/>
            <person name="Nichols A."/>
            <person name="Cepeda A.J."/>
            <person name="Yan W."/>
            <person name="Fan B."/>
            <person name="Jiang Y."/>
            <person name="Adhikari A."/>
            <person name="Zheng C.-J."/>
            <person name="Schuster L."/>
            <person name="Cowan T.M."/>
            <person name="Smanski M.J."/>
            <person name="Chevrette M.G."/>
            <person name="De Carvalho L.P.S."/>
            <person name="Shen B."/>
        </authorList>
    </citation>
    <scope>NUCLEOTIDE SEQUENCE [LARGE SCALE GENOMIC DNA]</scope>
    <source>
        <strain evidence="3 4">NPDC000234</strain>
    </source>
</reference>
<name>A0ABV1WX99_9ACTN</name>
<dbReference type="PANTHER" id="PTHR42793:SF1">
    <property type="entry name" value="PEPTIDYL-LYSINE N-ACETYLTRANSFERASE PATZ"/>
    <property type="match status" value="1"/>
</dbReference>
<dbReference type="EMBL" id="JBEPEK010000116">
    <property type="protein sequence ID" value="MER7181381.1"/>
    <property type="molecule type" value="Genomic_DNA"/>
</dbReference>
<feature type="region of interest" description="Disordered" evidence="1">
    <location>
        <begin position="448"/>
        <end position="475"/>
    </location>
</feature>
<dbReference type="SUPFAM" id="SSF52210">
    <property type="entry name" value="Succinyl-CoA synthetase domains"/>
    <property type="match status" value="2"/>
</dbReference>
<comment type="caution">
    <text evidence="3">The sequence shown here is derived from an EMBL/GenBank/DDBJ whole genome shotgun (WGS) entry which is preliminary data.</text>
</comment>
<evidence type="ECO:0000313" key="4">
    <source>
        <dbReference type="Proteomes" id="UP001474181"/>
    </source>
</evidence>
<accession>A0ABV1WX99</accession>
<dbReference type="Pfam" id="PF13549">
    <property type="entry name" value="ATP-grasp_5"/>
    <property type="match status" value="1"/>
</dbReference>
<feature type="compositionally biased region" description="Basic and acidic residues" evidence="1">
    <location>
        <begin position="706"/>
        <end position="722"/>
    </location>
</feature>
<dbReference type="GO" id="GO:0016874">
    <property type="term" value="F:ligase activity"/>
    <property type="evidence" value="ECO:0007669"/>
    <property type="project" value="UniProtKB-KW"/>
</dbReference>
<protein>
    <submittedName>
        <fullName evidence="3">Acetate--CoA ligase family protein</fullName>
    </submittedName>
</protein>
<dbReference type="RefSeq" id="WP_350782165.1">
    <property type="nucleotide sequence ID" value="NZ_JBEPEK010000116.1"/>
</dbReference>
<evidence type="ECO:0000256" key="1">
    <source>
        <dbReference type="SAM" id="MobiDB-lite"/>
    </source>
</evidence>
<dbReference type="InterPro" id="IPR036291">
    <property type="entry name" value="NAD(P)-bd_dom_sf"/>
</dbReference>
<dbReference type="Pfam" id="PF13607">
    <property type="entry name" value="Succ_CoA_lig"/>
    <property type="match status" value="1"/>
</dbReference>
<evidence type="ECO:0000313" key="3">
    <source>
        <dbReference type="EMBL" id="MER7181381.1"/>
    </source>
</evidence>
<feature type="compositionally biased region" description="Low complexity" evidence="1">
    <location>
        <begin position="691"/>
        <end position="701"/>
    </location>
</feature>
<dbReference type="Gene3D" id="3.30.1490.20">
    <property type="entry name" value="ATP-grasp fold, A domain"/>
    <property type="match status" value="1"/>
</dbReference>